<accession>A0A0F9BPR9</accession>
<dbReference type="AlphaFoldDB" id="A0A0F9BPR9"/>
<organism evidence="1">
    <name type="scientific">marine sediment metagenome</name>
    <dbReference type="NCBI Taxonomy" id="412755"/>
    <lineage>
        <taxon>unclassified sequences</taxon>
        <taxon>metagenomes</taxon>
        <taxon>ecological metagenomes</taxon>
    </lineage>
</organism>
<gene>
    <name evidence="1" type="ORF">LCGC14_2501460</name>
</gene>
<feature type="non-terminal residue" evidence="1">
    <location>
        <position position="1"/>
    </location>
</feature>
<dbReference type="Pfam" id="PF13704">
    <property type="entry name" value="Glyco_tranf_2_4"/>
    <property type="match status" value="1"/>
</dbReference>
<protein>
    <recommendedName>
        <fullName evidence="2">Glycosyltransferase family 92 protein</fullName>
    </recommendedName>
</protein>
<evidence type="ECO:0008006" key="2">
    <source>
        <dbReference type="Google" id="ProtNLM"/>
    </source>
</evidence>
<reference evidence="1" key="1">
    <citation type="journal article" date="2015" name="Nature">
        <title>Complex archaea that bridge the gap between prokaryotes and eukaryotes.</title>
        <authorList>
            <person name="Spang A."/>
            <person name="Saw J.H."/>
            <person name="Jorgensen S.L."/>
            <person name="Zaremba-Niedzwiedzka K."/>
            <person name="Martijn J."/>
            <person name="Lind A.E."/>
            <person name="van Eijk R."/>
            <person name="Schleper C."/>
            <person name="Guy L."/>
            <person name="Ettema T.J."/>
        </authorList>
    </citation>
    <scope>NUCLEOTIDE SEQUENCE</scope>
</reference>
<evidence type="ECO:0000313" key="1">
    <source>
        <dbReference type="EMBL" id="KKL15852.1"/>
    </source>
</evidence>
<comment type="caution">
    <text evidence="1">The sequence shown here is derived from an EMBL/GenBank/DDBJ whole genome shotgun (WGS) entry which is preliminary data.</text>
</comment>
<name>A0A0F9BPR9_9ZZZZ</name>
<sequence>LKGNPKIRVTTCDDAYWQKLCGKRPKKHQVRQTHNATHAYHRADDVDWLIHMDVDEFLVADRDVGEVLIDLPTDQRIARIRPMEALSGDATAFKAFIPNGPNRAQIVSELYPTYGNYIKGGFLSHLAGKVFARTGMAGIRVQIHNVFQKNAVIEGPEQNPDIDLAHLHAKSWPEWQAAYRYRIEKGSYRSELAPNRPRDRGGLSMHELFAMIEDEGGEPGLRAFFDEVCADTPNLRAALNAHGLLRHADLDLDAKMLRQFPR</sequence>
<proteinExistence type="predicted"/>
<dbReference type="EMBL" id="LAZR01039901">
    <property type="protein sequence ID" value="KKL15852.1"/>
    <property type="molecule type" value="Genomic_DNA"/>
</dbReference>